<dbReference type="AlphaFoldDB" id="A0A1G4JB67"/>
<dbReference type="PANTHER" id="PTHR14445">
    <property type="entry name" value="GRB10 INTERACTING GYF PROTEIN"/>
    <property type="match status" value="1"/>
</dbReference>
<feature type="region of interest" description="Disordered" evidence="1">
    <location>
        <begin position="397"/>
        <end position="436"/>
    </location>
</feature>
<feature type="region of interest" description="Disordered" evidence="1">
    <location>
        <begin position="40"/>
        <end position="59"/>
    </location>
</feature>
<dbReference type="PANTHER" id="PTHR14445:SF36">
    <property type="entry name" value="FI03272P-RELATED"/>
    <property type="match status" value="1"/>
</dbReference>
<dbReference type="OrthoDB" id="48509at2759"/>
<reference evidence="4" key="1">
    <citation type="submission" date="2016-03" db="EMBL/GenBank/DDBJ databases">
        <authorList>
            <person name="Devillers Hugo."/>
        </authorList>
    </citation>
    <scope>NUCLEOTIDE SEQUENCE [LARGE SCALE GENOMIC DNA]</scope>
</reference>
<feature type="compositionally biased region" description="Polar residues" evidence="1">
    <location>
        <begin position="406"/>
        <end position="418"/>
    </location>
</feature>
<dbReference type="InterPro" id="IPR035445">
    <property type="entry name" value="GYF-like_dom_sf"/>
</dbReference>
<evidence type="ECO:0000256" key="1">
    <source>
        <dbReference type="SAM" id="MobiDB-lite"/>
    </source>
</evidence>
<organism evidence="3 4">
    <name type="scientific">Lachancea meyersii CBS 8951</name>
    <dbReference type="NCBI Taxonomy" id="1266667"/>
    <lineage>
        <taxon>Eukaryota</taxon>
        <taxon>Fungi</taxon>
        <taxon>Dikarya</taxon>
        <taxon>Ascomycota</taxon>
        <taxon>Saccharomycotina</taxon>
        <taxon>Saccharomycetes</taxon>
        <taxon>Saccharomycetales</taxon>
        <taxon>Saccharomycetaceae</taxon>
        <taxon>Lachancea</taxon>
    </lineage>
</organism>
<dbReference type="GO" id="GO:0005829">
    <property type="term" value="C:cytosol"/>
    <property type="evidence" value="ECO:0007669"/>
    <property type="project" value="TreeGrafter"/>
</dbReference>
<dbReference type="Proteomes" id="UP000191144">
    <property type="component" value="Chromosome D"/>
</dbReference>
<evidence type="ECO:0000313" key="4">
    <source>
        <dbReference type="Proteomes" id="UP000191144"/>
    </source>
</evidence>
<feature type="compositionally biased region" description="Low complexity" evidence="1">
    <location>
        <begin position="511"/>
        <end position="531"/>
    </location>
</feature>
<feature type="compositionally biased region" description="Low complexity" evidence="1">
    <location>
        <begin position="40"/>
        <end position="49"/>
    </location>
</feature>
<proteinExistence type="predicted"/>
<dbReference type="CDD" id="cd00072">
    <property type="entry name" value="GYF"/>
    <property type="match status" value="1"/>
</dbReference>
<feature type="region of interest" description="Disordered" evidence="1">
    <location>
        <begin position="1"/>
        <end position="23"/>
    </location>
</feature>
<sequence>MDLHQHTQQESLGSIGSQLHGMPVPNTATAAAAAAAAAAGASSSSSSSTPLMKGGRTPLVRSGSLLDNLGVQRAGSPFVTSTETALFGLQPQQQASMAVPNHPDSAFGGLHEPLASASASSTSLALDWANGHGQGQGQGQASSFGMAVGSDIAGGGSTSYPVLPVPPPPGVFAPQIQVIDSRWKYIDFQGVIQGPFPSQSMTNWYQAGYLQSSLQITRVATCPEPFGVNDTFTSLGDLMAKVGDFADPFSKFDFIVTQAQVQAQAHAQAQFHAQHPSTEQAASASTPTSRPSLFDGLQLSKDSGLSGPAPTNMAQDAATFLDGTAINLETQDYTHSQLLQVHDSDGGYYHETVSQVPIDKFVESEANKSKILDTASFKTRVKLDQDAVQRRRDHELAAKQKEQQDQTKVVQNSFQSSVPVAHPTAPFRAEPDLNQSVKVETDGIAKQRQRQQEEAERRRLLDESARQQLLKQQQQEIEEQEQQQQRIAREQQEAEERMKREELEKLRRESATPNASAPAPALLSAKPAPWANKGKPAFSGPSLADVQQKEAAQRAKRKQEQEQQTRELAAKLQQQVLIEESTKPRIDSIASWASKKKSASTQEQLKAPVKTIEQIQKEQLEEKKFLAEQKRLWEEVQRNAKLNVPSSINETNEWTTVTKKQPVPVKAINGVKSIKQSSAYLNPEKLRSMSANSSKQIGSSTSIPTLKAKAVAKPPATTAGNVSTSLRQEFLKWCKAQMKLSPDVDVNGVLEVLFSLPAGPESKEIIADTVYSNSSSMDGRRFATEFIKRRAECESKLTDSLSWSEALSLPEGDAEDWEFQVVGKKKNRKH</sequence>
<dbReference type="InterPro" id="IPR003169">
    <property type="entry name" value="GYF"/>
</dbReference>
<dbReference type="SUPFAM" id="SSF55277">
    <property type="entry name" value="GYF domain"/>
    <property type="match status" value="1"/>
</dbReference>
<evidence type="ECO:0000259" key="2">
    <source>
        <dbReference type="PROSITE" id="PS50829"/>
    </source>
</evidence>
<dbReference type="Pfam" id="PF02213">
    <property type="entry name" value="GYF"/>
    <property type="match status" value="1"/>
</dbReference>
<dbReference type="PROSITE" id="PS50829">
    <property type="entry name" value="GYF"/>
    <property type="match status" value="1"/>
</dbReference>
<name>A0A1G4JB67_9SACH</name>
<gene>
    <name evidence="3" type="ORF">LAME_0D09142G</name>
</gene>
<feature type="region of interest" description="Disordered" evidence="1">
    <location>
        <begin position="267"/>
        <end position="311"/>
    </location>
</feature>
<feature type="compositionally biased region" description="Basic and acidic residues" evidence="1">
    <location>
        <begin position="487"/>
        <end position="510"/>
    </location>
</feature>
<feature type="compositionally biased region" description="Low complexity" evidence="1">
    <location>
        <begin position="267"/>
        <end position="292"/>
    </location>
</feature>
<dbReference type="SMART" id="SM00444">
    <property type="entry name" value="GYF"/>
    <property type="match status" value="1"/>
</dbReference>
<protein>
    <submittedName>
        <fullName evidence="3">LAME_0D09142g1_1</fullName>
    </submittedName>
</protein>
<feature type="compositionally biased region" description="Basic and acidic residues" evidence="1">
    <location>
        <begin position="547"/>
        <end position="567"/>
    </location>
</feature>
<dbReference type="EMBL" id="LT598482">
    <property type="protein sequence ID" value="SCU87196.1"/>
    <property type="molecule type" value="Genomic_DNA"/>
</dbReference>
<keyword evidence="4" id="KW-1185">Reference proteome</keyword>
<accession>A0A1G4JB67</accession>
<feature type="region of interest" description="Disordered" evidence="1">
    <location>
        <begin position="92"/>
        <end position="112"/>
    </location>
</feature>
<feature type="compositionally biased region" description="Polar residues" evidence="1">
    <location>
        <begin position="8"/>
        <end position="17"/>
    </location>
</feature>
<dbReference type="InterPro" id="IPR051640">
    <property type="entry name" value="GRB10-interact_GYF"/>
</dbReference>
<feature type="region of interest" description="Disordered" evidence="1">
    <location>
        <begin position="481"/>
        <end position="567"/>
    </location>
</feature>
<evidence type="ECO:0000313" key="3">
    <source>
        <dbReference type="EMBL" id="SCU87196.1"/>
    </source>
</evidence>
<dbReference type="Gene3D" id="3.30.1490.40">
    <property type="match status" value="1"/>
</dbReference>
<feature type="domain" description="GYF" evidence="2">
    <location>
        <begin position="180"/>
        <end position="236"/>
    </location>
</feature>